<feature type="transmembrane region" description="Helical" evidence="5">
    <location>
        <begin position="130"/>
        <end position="151"/>
    </location>
</feature>
<comment type="subcellular location">
    <subcellularLocation>
        <location evidence="1">Membrane</location>
    </subcellularLocation>
</comment>
<keyword evidence="2 5" id="KW-0812">Transmembrane</keyword>
<evidence type="ECO:0000259" key="6">
    <source>
        <dbReference type="Pfam" id="PF04116"/>
    </source>
</evidence>
<dbReference type="GO" id="GO:0005506">
    <property type="term" value="F:iron ion binding"/>
    <property type="evidence" value="ECO:0007669"/>
    <property type="project" value="InterPro"/>
</dbReference>
<feature type="transmembrane region" description="Helical" evidence="5">
    <location>
        <begin position="50"/>
        <end position="72"/>
    </location>
</feature>
<feature type="domain" description="Fatty acid hydroxylase" evidence="6">
    <location>
        <begin position="92"/>
        <end position="226"/>
    </location>
</feature>
<evidence type="ECO:0000256" key="5">
    <source>
        <dbReference type="SAM" id="Phobius"/>
    </source>
</evidence>
<gene>
    <name evidence="7" type="ORF">SAMN05660918_0034</name>
</gene>
<evidence type="ECO:0000313" key="7">
    <source>
        <dbReference type="EMBL" id="SEJ32861.1"/>
    </source>
</evidence>
<dbReference type="AlphaFoldDB" id="A0A1H6XV07"/>
<dbReference type="InterPro" id="IPR006694">
    <property type="entry name" value="Fatty_acid_hydroxylase"/>
</dbReference>
<name>A0A1H6XV07_9FLAO</name>
<sequence>MGNWLLKWNEVGEINLFVLFLFENLSLIVLSVLVGKIIESKNTVLFKKDVKWIVYTLIFNTIVTFFGYKLFYFGYIKFIFEVSFLSILIDLFLITIIMDLLMFVFHFFIHKINWLFAIHKKHHSHIETNVYSLYVLHPIEVVGFGSLWLVTIWSLHFNFYSVVIYLVLNLTYGVLGHMKKDVFPVFWTNNFLTKWISTTRFHNQHHLNLNNNFGFYFTFWDKIFKTYIEEKKTPN</sequence>
<feature type="transmembrane region" description="Helical" evidence="5">
    <location>
        <begin position="14"/>
        <end position="38"/>
    </location>
</feature>
<dbReference type="GO" id="GO:0016491">
    <property type="term" value="F:oxidoreductase activity"/>
    <property type="evidence" value="ECO:0007669"/>
    <property type="project" value="InterPro"/>
</dbReference>
<evidence type="ECO:0000313" key="8">
    <source>
        <dbReference type="Proteomes" id="UP000199702"/>
    </source>
</evidence>
<evidence type="ECO:0000256" key="2">
    <source>
        <dbReference type="ARBA" id="ARBA00022692"/>
    </source>
</evidence>
<dbReference type="STRING" id="402734.SAMN05660918_0034"/>
<feature type="transmembrane region" description="Helical" evidence="5">
    <location>
        <begin position="84"/>
        <end position="109"/>
    </location>
</feature>
<accession>A0A1H6XV07</accession>
<feature type="transmembrane region" description="Helical" evidence="5">
    <location>
        <begin position="157"/>
        <end position="175"/>
    </location>
</feature>
<dbReference type="RefSeq" id="WP_091315679.1">
    <property type="nucleotide sequence ID" value="NZ_CBCSJU010000010.1"/>
</dbReference>
<organism evidence="7 8">
    <name type="scientific">Flavobacterium terrigena</name>
    <dbReference type="NCBI Taxonomy" id="402734"/>
    <lineage>
        <taxon>Bacteria</taxon>
        <taxon>Pseudomonadati</taxon>
        <taxon>Bacteroidota</taxon>
        <taxon>Flavobacteriia</taxon>
        <taxon>Flavobacteriales</taxon>
        <taxon>Flavobacteriaceae</taxon>
        <taxon>Flavobacterium</taxon>
    </lineage>
</organism>
<evidence type="ECO:0000256" key="4">
    <source>
        <dbReference type="ARBA" id="ARBA00023136"/>
    </source>
</evidence>
<evidence type="ECO:0000256" key="1">
    <source>
        <dbReference type="ARBA" id="ARBA00004370"/>
    </source>
</evidence>
<dbReference type="PANTHER" id="PTHR11863">
    <property type="entry name" value="STEROL DESATURASE"/>
    <property type="match status" value="1"/>
</dbReference>
<proteinExistence type="predicted"/>
<protein>
    <submittedName>
        <fullName evidence="7">Fatty acid hydroxylase superfamily protein</fullName>
    </submittedName>
</protein>
<dbReference type="InterPro" id="IPR050307">
    <property type="entry name" value="Sterol_Desaturase_Related"/>
</dbReference>
<keyword evidence="8" id="KW-1185">Reference proteome</keyword>
<dbReference type="GO" id="GO:0016020">
    <property type="term" value="C:membrane"/>
    <property type="evidence" value="ECO:0007669"/>
    <property type="project" value="UniProtKB-SubCell"/>
</dbReference>
<keyword evidence="3 5" id="KW-1133">Transmembrane helix</keyword>
<reference evidence="8" key="1">
    <citation type="submission" date="2016-10" db="EMBL/GenBank/DDBJ databases">
        <authorList>
            <person name="Varghese N."/>
            <person name="Submissions S."/>
        </authorList>
    </citation>
    <scope>NUCLEOTIDE SEQUENCE [LARGE SCALE GENOMIC DNA]</scope>
    <source>
        <strain evidence="8">DSM 17934</strain>
    </source>
</reference>
<dbReference type="Pfam" id="PF04116">
    <property type="entry name" value="FA_hydroxylase"/>
    <property type="match status" value="1"/>
</dbReference>
<evidence type="ECO:0000256" key="3">
    <source>
        <dbReference type="ARBA" id="ARBA00022989"/>
    </source>
</evidence>
<dbReference type="Proteomes" id="UP000199702">
    <property type="component" value="Unassembled WGS sequence"/>
</dbReference>
<dbReference type="GO" id="GO:0008610">
    <property type="term" value="P:lipid biosynthetic process"/>
    <property type="evidence" value="ECO:0007669"/>
    <property type="project" value="InterPro"/>
</dbReference>
<keyword evidence="4 5" id="KW-0472">Membrane</keyword>
<dbReference type="EMBL" id="FNYA01000010">
    <property type="protein sequence ID" value="SEJ32861.1"/>
    <property type="molecule type" value="Genomic_DNA"/>
</dbReference>
<dbReference type="OrthoDB" id="9770329at2"/>